<dbReference type="InterPro" id="IPR009057">
    <property type="entry name" value="Homeodomain-like_sf"/>
</dbReference>
<dbReference type="Pfam" id="PF00440">
    <property type="entry name" value="TetR_N"/>
    <property type="match status" value="1"/>
</dbReference>
<dbReference type="PANTHER" id="PTHR30055">
    <property type="entry name" value="HTH-TYPE TRANSCRIPTIONAL REGULATOR RUTR"/>
    <property type="match status" value="1"/>
</dbReference>
<keyword evidence="2 4" id="KW-0238">DNA-binding</keyword>
<protein>
    <submittedName>
        <fullName evidence="6">Transcriptional regulator, TetR family</fullName>
    </submittedName>
</protein>
<dbReference type="PRINTS" id="PR00455">
    <property type="entry name" value="HTHTETR"/>
</dbReference>
<keyword evidence="1" id="KW-0805">Transcription regulation</keyword>
<dbReference type="GO" id="GO:0000976">
    <property type="term" value="F:transcription cis-regulatory region binding"/>
    <property type="evidence" value="ECO:0007669"/>
    <property type="project" value="TreeGrafter"/>
</dbReference>
<keyword evidence="3" id="KW-0804">Transcription</keyword>
<evidence type="ECO:0000313" key="6">
    <source>
        <dbReference type="EMBL" id="SNB76489.1"/>
    </source>
</evidence>
<feature type="domain" description="HTH tetR-type" evidence="5">
    <location>
        <begin position="12"/>
        <end position="72"/>
    </location>
</feature>
<organism evidence="6 7">
    <name type="scientific">Arboricoccus pini</name>
    <dbReference type="NCBI Taxonomy" id="1963835"/>
    <lineage>
        <taxon>Bacteria</taxon>
        <taxon>Pseudomonadati</taxon>
        <taxon>Pseudomonadota</taxon>
        <taxon>Alphaproteobacteria</taxon>
        <taxon>Geminicoccales</taxon>
        <taxon>Geminicoccaceae</taxon>
        <taxon>Arboricoccus</taxon>
    </lineage>
</organism>
<name>A0A212RUX9_9PROT</name>
<gene>
    <name evidence="6" type="ORF">SAMN07250955_11527</name>
</gene>
<dbReference type="PANTHER" id="PTHR30055:SF234">
    <property type="entry name" value="HTH-TYPE TRANSCRIPTIONAL REGULATOR BETI"/>
    <property type="match status" value="1"/>
</dbReference>
<dbReference type="AlphaFoldDB" id="A0A212RUX9"/>
<dbReference type="Proteomes" id="UP000197065">
    <property type="component" value="Unassembled WGS sequence"/>
</dbReference>
<dbReference type="SUPFAM" id="SSF46689">
    <property type="entry name" value="Homeodomain-like"/>
    <property type="match status" value="1"/>
</dbReference>
<proteinExistence type="predicted"/>
<dbReference type="PROSITE" id="PS50977">
    <property type="entry name" value="HTH_TETR_2"/>
    <property type="match status" value="1"/>
</dbReference>
<evidence type="ECO:0000313" key="7">
    <source>
        <dbReference type="Proteomes" id="UP000197065"/>
    </source>
</evidence>
<evidence type="ECO:0000256" key="3">
    <source>
        <dbReference type="ARBA" id="ARBA00023163"/>
    </source>
</evidence>
<dbReference type="EMBL" id="FYEH01000015">
    <property type="protein sequence ID" value="SNB76489.1"/>
    <property type="molecule type" value="Genomic_DNA"/>
</dbReference>
<dbReference type="RefSeq" id="WP_088562666.1">
    <property type="nucleotide sequence ID" value="NZ_FYEH01000015.1"/>
</dbReference>
<accession>A0A212RUX9</accession>
<reference evidence="6 7" key="1">
    <citation type="submission" date="2017-06" db="EMBL/GenBank/DDBJ databases">
        <authorList>
            <person name="Kim H.J."/>
            <person name="Triplett B.A."/>
        </authorList>
    </citation>
    <scope>NUCLEOTIDE SEQUENCE [LARGE SCALE GENOMIC DNA]</scope>
    <source>
        <strain evidence="6 7">B29T1</strain>
    </source>
</reference>
<evidence type="ECO:0000256" key="2">
    <source>
        <dbReference type="ARBA" id="ARBA00023125"/>
    </source>
</evidence>
<evidence type="ECO:0000256" key="4">
    <source>
        <dbReference type="PROSITE-ProRule" id="PRU00335"/>
    </source>
</evidence>
<dbReference type="SUPFAM" id="SSF48498">
    <property type="entry name" value="Tetracyclin repressor-like, C-terminal domain"/>
    <property type="match status" value="1"/>
</dbReference>
<sequence length="213" mass="23544">MAGVNLRAKHRQRRVAQVLDAADLLFARNGYEATHIEEIAEIASVAPATVYNYFATKPNLLMELALRHVRTALPARRRMVRNPPDDPFIGINAFERLLAEQALQHLSKGCWRAILAAQYLEPAGKAQRAGGRLNLLIKRQYVTLLRTYQERGRLAPDVDPVVLADLIVGITTWNFSRFIASETLAAEDMLKAGSAHLAVILRGLVRNGKGGSA</sequence>
<evidence type="ECO:0000259" key="5">
    <source>
        <dbReference type="PROSITE" id="PS50977"/>
    </source>
</evidence>
<dbReference type="OrthoDB" id="9808189at2"/>
<dbReference type="InterPro" id="IPR001647">
    <property type="entry name" value="HTH_TetR"/>
</dbReference>
<dbReference type="GO" id="GO:0003700">
    <property type="term" value="F:DNA-binding transcription factor activity"/>
    <property type="evidence" value="ECO:0007669"/>
    <property type="project" value="TreeGrafter"/>
</dbReference>
<dbReference type="InterPro" id="IPR036271">
    <property type="entry name" value="Tet_transcr_reg_TetR-rel_C_sf"/>
</dbReference>
<keyword evidence="7" id="KW-1185">Reference proteome</keyword>
<dbReference type="InterPro" id="IPR050109">
    <property type="entry name" value="HTH-type_TetR-like_transc_reg"/>
</dbReference>
<evidence type="ECO:0000256" key="1">
    <source>
        <dbReference type="ARBA" id="ARBA00023015"/>
    </source>
</evidence>
<dbReference type="Gene3D" id="1.10.357.10">
    <property type="entry name" value="Tetracycline Repressor, domain 2"/>
    <property type="match status" value="1"/>
</dbReference>
<feature type="DNA-binding region" description="H-T-H motif" evidence="4">
    <location>
        <begin position="35"/>
        <end position="54"/>
    </location>
</feature>